<feature type="domain" description="Alpha 1,4-glycosyltransferase" evidence="8">
    <location>
        <begin position="165"/>
        <end position="291"/>
    </location>
</feature>
<evidence type="ECO:0000259" key="8">
    <source>
        <dbReference type="Pfam" id="PF04572"/>
    </source>
</evidence>
<evidence type="ECO:0000256" key="5">
    <source>
        <dbReference type="ARBA" id="ARBA00023034"/>
    </source>
</evidence>
<keyword evidence="10" id="KW-1185">Reference proteome</keyword>
<keyword evidence="3" id="KW-0328">Glycosyltransferase</keyword>
<organism evidence="9 10">
    <name type="scientific">Petrolisthes manimaculis</name>
    <dbReference type="NCBI Taxonomy" id="1843537"/>
    <lineage>
        <taxon>Eukaryota</taxon>
        <taxon>Metazoa</taxon>
        <taxon>Ecdysozoa</taxon>
        <taxon>Arthropoda</taxon>
        <taxon>Crustacea</taxon>
        <taxon>Multicrustacea</taxon>
        <taxon>Malacostraca</taxon>
        <taxon>Eumalacostraca</taxon>
        <taxon>Eucarida</taxon>
        <taxon>Decapoda</taxon>
        <taxon>Pleocyemata</taxon>
        <taxon>Anomura</taxon>
        <taxon>Galatheoidea</taxon>
        <taxon>Porcellanidae</taxon>
        <taxon>Petrolisthes</taxon>
    </lineage>
</organism>
<evidence type="ECO:0000313" key="9">
    <source>
        <dbReference type="EMBL" id="KAK4315081.1"/>
    </source>
</evidence>
<evidence type="ECO:0000256" key="4">
    <source>
        <dbReference type="ARBA" id="ARBA00022679"/>
    </source>
</evidence>
<evidence type="ECO:0000256" key="2">
    <source>
        <dbReference type="ARBA" id="ARBA00009003"/>
    </source>
</evidence>
<dbReference type="InterPro" id="IPR007577">
    <property type="entry name" value="GlycoTrfase_DXD_sugar-bd_CS"/>
</dbReference>
<accession>A0AAE1UBY2</accession>
<dbReference type="InterPro" id="IPR051981">
    <property type="entry name" value="Glycosyltransf_32"/>
</dbReference>
<comment type="similarity">
    <text evidence="2">Belongs to the glycosyltransferase 32 family.</text>
</comment>
<gene>
    <name evidence="9" type="ORF">Pmani_013675</name>
</gene>
<keyword evidence="6" id="KW-0472">Membrane</keyword>
<proteinExistence type="inferred from homology"/>
<keyword evidence="4" id="KW-0808">Transferase</keyword>
<dbReference type="PANTHER" id="PTHR12042">
    <property type="entry name" value="LACTOSYLCERAMIDE 4-ALPHA-GALACTOSYLTRANSFERASE ALPHA- 1,4-GALACTOSYLTRANSFERASE"/>
    <property type="match status" value="1"/>
</dbReference>
<dbReference type="Proteomes" id="UP001292094">
    <property type="component" value="Unassembled WGS sequence"/>
</dbReference>
<dbReference type="PANTHER" id="PTHR12042:SF21">
    <property type="entry name" value="ALPHA1,4-GALACTOSYLTRANSFERASE 1-RELATED"/>
    <property type="match status" value="1"/>
</dbReference>
<feature type="region of interest" description="Disordered" evidence="7">
    <location>
        <begin position="1"/>
        <end position="20"/>
    </location>
</feature>
<dbReference type="AlphaFoldDB" id="A0AAE1UBY2"/>
<dbReference type="GO" id="GO:0016758">
    <property type="term" value="F:hexosyltransferase activity"/>
    <property type="evidence" value="ECO:0007669"/>
    <property type="project" value="TreeGrafter"/>
</dbReference>
<comment type="caution">
    <text evidence="9">The sequence shown here is derived from an EMBL/GenBank/DDBJ whole genome shotgun (WGS) entry which is preliminary data.</text>
</comment>
<sequence>MMGGSGQGQQQQQQQQHLPAGEFVRHHTTSPRLVCIGEISLVLPDSVAQQNPESRVWLVMSSGYLKEDSVARSLLQQYPNIHPVTADPITTLATTPLLPIVTSQAWRNNTKWPEVNLSDLLRLGLVWEFGGVYLDTDVVCLRSLNTLVNTLAWQDRHTLGSGAFHFTPRHPVMARIMHHARKTFKSDRWGASGPEAFTSAVQEHCGRKLKPGSLVQNCPNVTVLPITTFYPVPATVWKTIFTKQQPRDVAQRFPKAYLLHTWRSLSRAQPITKGTGSVYDQAAAQFYPITTTTTTFTPYTTPTTTTTTTITTTTATTTTTAATIEGVTSLVLFLSDSVTTLTTTHKMNIKMILMCVLAVLMSVCFRDAASQVITAERRFPGERRLGKTNYGTHSFGKRGYSNEPISRHERRRG</sequence>
<dbReference type="SUPFAM" id="SSF53448">
    <property type="entry name" value="Nucleotide-diphospho-sugar transferases"/>
    <property type="match status" value="1"/>
</dbReference>
<reference evidence="9" key="1">
    <citation type="submission" date="2023-11" db="EMBL/GenBank/DDBJ databases">
        <title>Genome assemblies of two species of porcelain crab, Petrolisthes cinctipes and Petrolisthes manimaculis (Anomura: Porcellanidae).</title>
        <authorList>
            <person name="Angst P."/>
        </authorList>
    </citation>
    <scope>NUCLEOTIDE SEQUENCE</scope>
    <source>
        <strain evidence="9">PB745_02</strain>
        <tissue evidence="9">Gill</tissue>
    </source>
</reference>
<dbReference type="GO" id="GO:0006688">
    <property type="term" value="P:glycosphingolipid biosynthetic process"/>
    <property type="evidence" value="ECO:0007669"/>
    <property type="project" value="TreeGrafter"/>
</dbReference>
<dbReference type="InterPro" id="IPR007652">
    <property type="entry name" value="A1-4-GlycosylTfrase_dom"/>
</dbReference>
<evidence type="ECO:0000313" key="10">
    <source>
        <dbReference type="Proteomes" id="UP001292094"/>
    </source>
</evidence>
<evidence type="ECO:0000256" key="1">
    <source>
        <dbReference type="ARBA" id="ARBA00004323"/>
    </source>
</evidence>
<comment type="subcellular location">
    <subcellularLocation>
        <location evidence="1">Golgi apparatus membrane</location>
        <topology evidence="1">Single-pass type II membrane protein</topology>
    </subcellularLocation>
</comment>
<evidence type="ECO:0000256" key="6">
    <source>
        <dbReference type="ARBA" id="ARBA00023136"/>
    </source>
</evidence>
<name>A0AAE1UBY2_9EUCA</name>
<dbReference type="EMBL" id="JAWZYT010001147">
    <property type="protein sequence ID" value="KAK4315081.1"/>
    <property type="molecule type" value="Genomic_DNA"/>
</dbReference>
<dbReference type="Pfam" id="PF04488">
    <property type="entry name" value="Gly_transf_sug"/>
    <property type="match status" value="1"/>
</dbReference>
<dbReference type="Gene3D" id="3.90.550.20">
    <property type="match status" value="1"/>
</dbReference>
<evidence type="ECO:0000256" key="7">
    <source>
        <dbReference type="SAM" id="MobiDB-lite"/>
    </source>
</evidence>
<dbReference type="InterPro" id="IPR029044">
    <property type="entry name" value="Nucleotide-diphossugar_trans"/>
</dbReference>
<evidence type="ECO:0000256" key="3">
    <source>
        <dbReference type="ARBA" id="ARBA00022676"/>
    </source>
</evidence>
<protein>
    <recommendedName>
        <fullName evidence="8">Alpha 1,4-glycosyltransferase domain-containing protein</fullName>
    </recommendedName>
</protein>
<feature type="region of interest" description="Disordered" evidence="7">
    <location>
        <begin position="384"/>
        <end position="413"/>
    </location>
</feature>
<dbReference type="Pfam" id="PF04572">
    <property type="entry name" value="Gb3_synth"/>
    <property type="match status" value="1"/>
</dbReference>
<dbReference type="GO" id="GO:0000139">
    <property type="term" value="C:Golgi membrane"/>
    <property type="evidence" value="ECO:0007669"/>
    <property type="project" value="UniProtKB-SubCell"/>
</dbReference>
<keyword evidence="5" id="KW-0333">Golgi apparatus</keyword>